<feature type="chain" id="PRO_5036310827" evidence="1">
    <location>
        <begin position="20"/>
        <end position="192"/>
    </location>
</feature>
<dbReference type="RefSeq" id="WP_078276539.1">
    <property type="nucleotide sequence ID" value="NZ_CAACXO010000014.1"/>
</dbReference>
<evidence type="ECO:0000313" key="2">
    <source>
        <dbReference type="EMBL" id="OOR89899.1"/>
    </source>
</evidence>
<proteinExistence type="predicted"/>
<dbReference type="Proteomes" id="UP000190435">
    <property type="component" value="Unassembled WGS sequence"/>
</dbReference>
<name>A0A1T0A2Y1_9GAMM</name>
<reference evidence="3 5" key="2">
    <citation type="submission" date="2018-06" db="EMBL/GenBank/DDBJ databases">
        <authorList>
            <consortium name="Pathogen Informatics"/>
            <person name="Doyle S."/>
        </authorList>
    </citation>
    <scope>NUCLEOTIDE SEQUENCE [LARGE SCALE GENOMIC DNA]</scope>
    <source>
        <strain evidence="3 5">NCTC10293</strain>
    </source>
</reference>
<dbReference type="EMBL" id="MUXU01000035">
    <property type="protein sequence ID" value="OOR89899.1"/>
    <property type="molecule type" value="Genomic_DNA"/>
</dbReference>
<evidence type="ECO:0000313" key="4">
    <source>
        <dbReference type="Proteomes" id="UP000190435"/>
    </source>
</evidence>
<reference evidence="2 4" key="1">
    <citation type="submission" date="2017-02" db="EMBL/GenBank/DDBJ databases">
        <title>Draft genome sequence of Moraxella caviae CCUG 355 type strain.</title>
        <authorList>
            <person name="Engstrom-Jakobsson H."/>
            <person name="Salva-Serra F."/>
            <person name="Thorell K."/>
            <person name="Gonzales-Siles L."/>
            <person name="Karlsson R."/>
            <person name="Boulund F."/>
            <person name="Engstrand L."/>
            <person name="Moore E."/>
        </authorList>
    </citation>
    <scope>NUCLEOTIDE SEQUENCE [LARGE SCALE GENOMIC DNA]</scope>
    <source>
        <strain evidence="2 4">CCUG 355</strain>
    </source>
</reference>
<dbReference type="AlphaFoldDB" id="A0A1T0A2Y1"/>
<protein>
    <submittedName>
        <fullName evidence="2">Uncharacterized protein</fullName>
    </submittedName>
</protein>
<keyword evidence="1" id="KW-0732">Signal</keyword>
<keyword evidence="4" id="KW-1185">Reference proteome</keyword>
<feature type="signal peptide" evidence="1">
    <location>
        <begin position="1"/>
        <end position="19"/>
    </location>
</feature>
<dbReference type="EMBL" id="UGQE01000004">
    <property type="protein sequence ID" value="STZ14282.1"/>
    <property type="molecule type" value="Genomic_DNA"/>
</dbReference>
<evidence type="ECO:0000313" key="3">
    <source>
        <dbReference type="EMBL" id="STZ14282.1"/>
    </source>
</evidence>
<dbReference type="Proteomes" id="UP000255279">
    <property type="component" value="Unassembled WGS sequence"/>
</dbReference>
<evidence type="ECO:0000313" key="5">
    <source>
        <dbReference type="Proteomes" id="UP000255279"/>
    </source>
</evidence>
<gene>
    <name evidence="2" type="ORF">B0181_05660</name>
    <name evidence="3" type="ORF">NCTC10293_01874</name>
</gene>
<organism evidence="2 4">
    <name type="scientific">Moraxella caviae</name>
    <dbReference type="NCBI Taxonomy" id="34060"/>
    <lineage>
        <taxon>Bacteria</taxon>
        <taxon>Pseudomonadati</taxon>
        <taxon>Pseudomonadota</taxon>
        <taxon>Gammaproteobacteria</taxon>
        <taxon>Moraxellales</taxon>
        <taxon>Moraxellaceae</taxon>
        <taxon>Moraxella</taxon>
    </lineage>
</organism>
<sequence length="192" mass="21635">MKKLAIGLLLSALSLPAFANTNPDWTPFFKSWENGCDFTPSNENLFRSLTPDYDHWDNAYQKQNKNVYKPQKLILPAKYRAAVTKNISIVSNGKEFGQTWDDNLFQSKIKVKGTYYGLPMDEIGFLGLMGSGVQIHYFTVNASHSKAQAVLRKKAHIKKGYSESGDNPYPEMEVFAHPTNSSKTIIMCDLSN</sequence>
<evidence type="ECO:0000256" key="1">
    <source>
        <dbReference type="SAM" id="SignalP"/>
    </source>
</evidence>
<dbReference type="STRING" id="34060.B0181_05660"/>
<dbReference type="OrthoDB" id="6685566at2"/>
<accession>A0A1T0A2Y1</accession>